<dbReference type="PROSITE" id="PS51819">
    <property type="entry name" value="VOC"/>
    <property type="match status" value="1"/>
</dbReference>
<name>A0ABR9I8X9_9PSEU</name>
<gene>
    <name evidence="3" type="ORF">H4696_006752</name>
</gene>
<keyword evidence="4" id="KW-1185">Reference proteome</keyword>
<dbReference type="Proteomes" id="UP000631670">
    <property type="component" value="Unassembled WGS sequence"/>
</dbReference>
<accession>A0ABR9I8X9</accession>
<evidence type="ECO:0000313" key="4">
    <source>
        <dbReference type="Proteomes" id="UP000631670"/>
    </source>
</evidence>
<sequence>MTREAIMAIHRLDHTGYVVEDLAAAVAFFVELGMELEGETTVEGDWADKLIGLDGVKTDIAFLRTPDGHGRVELSTFRTPTTTKNAPWAPVNVPGIPRITFVIDDVDDVLERLRGHGGELVGEVARYQDYCRYAYVRGPAGVIVGLVEELS</sequence>
<evidence type="ECO:0000313" key="3">
    <source>
        <dbReference type="EMBL" id="MBE1499652.1"/>
    </source>
</evidence>
<keyword evidence="1" id="KW-0479">Metal-binding</keyword>
<dbReference type="PANTHER" id="PTHR43048:SF5">
    <property type="entry name" value="BLR5325 PROTEIN"/>
    <property type="match status" value="1"/>
</dbReference>
<evidence type="ECO:0000256" key="1">
    <source>
        <dbReference type="ARBA" id="ARBA00022723"/>
    </source>
</evidence>
<dbReference type="InterPro" id="IPR037523">
    <property type="entry name" value="VOC_core"/>
</dbReference>
<dbReference type="EMBL" id="JADBEG010000001">
    <property type="protein sequence ID" value="MBE1499652.1"/>
    <property type="molecule type" value="Genomic_DNA"/>
</dbReference>
<dbReference type="Gene3D" id="3.10.180.10">
    <property type="entry name" value="2,3-Dihydroxybiphenyl 1,2-Dioxygenase, domain 1"/>
    <property type="match status" value="1"/>
</dbReference>
<evidence type="ECO:0000259" key="2">
    <source>
        <dbReference type="PROSITE" id="PS51819"/>
    </source>
</evidence>
<comment type="caution">
    <text evidence="3">The sequence shown here is derived from an EMBL/GenBank/DDBJ whole genome shotgun (WGS) entry which is preliminary data.</text>
</comment>
<proteinExistence type="predicted"/>
<dbReference type="InterPro" id="IPR051785">
    <property type="entry name" value="MMCE/EMCE_epimerase"/>
</dbReference>
<dbReference type="RefSeq" id="WP_143264961.1">
    <property type="nucleotide sequence ID" value="NZ_JADBEG010000001.1"/>
</dbReference>
<dbReference type="PANTHER" id="PTHR43048">
    <property type="entry name" value="METHYLMALONYL-COA EPIMERASE"/>
    <property type="match status" value="1"/>
</dbReference>
<dbReference type="InterPro" id="IPR029068">
    <property type="entry name" value="Glyas_Bleomycin-R_OHBP_Dase"/>
</dbReference>
<organism evidence="3 4">
    <name type="scientific">Amycolatopsis lexingtonensis</name>
    <dbReference type="NCBI Taxonomy" id="218822"/>
    <lineage>
        <taxon>Bacteria</taxon>
        <taxon>Bacillati</taxon>
        <taxon>Actinomycetota</taxon>
        <taxon>Actinomycetes</taxon>
        <taxon>Pseudonocardiales</taxon>
        <taxon>Pseudonocardiaceae</taxon>
        <taxon>Amycolatopsis</taxon>
    </lineage>
</organism>
<feature type="domain" description="VOC" evidence="2">
    <location>
        <begin position="11"/>
        <end position="149"/>
    </location>
</feature>
<dbReference type="InterPro" id="IPR004360">
    <property type="entry name" value="Glyas_Fos-R_dOase_dom"/>
</dbReference>
<protein>
    <submittedName>
        <fullName evidence="3">Catechol 2,3-dioxygenase-like lactoylglutathione lyase family enzyme</fullName>
    </submittedName>
</protein>
<dbReference type="CDD" id="cd08353">
    <property type="entry name" value="VOC_like"/>
    <property type="match status" value="1"/>
</dbReference>
<dbReference type="SUPFAM" id="SSF54593">
    <property type="entry name" value="Glyoxalase/Bleomycin resistance protein/Dihydroxybiphenyl dioxygenase"/>
    <property type="match status" value="1"/>
</dbReference>
<dbReference type="Pfam" id="PF00903">
    <property type="entry name" value="Glyoxalase"/>
    <property type="match status" value="1"/>
</dbReference>
<reference evidence="3 4" key="1">
    <citation type="submission" date="2020-10" db="EMBL/GenBank/DDBJ databases">
        <title>Sequencing the genomes of 1000 actinobacteria strains.</title>
        <authorList>
            <person name="Klenk H.-P."/>
        </authorList>
    </citation>
    <scope>NUCLEOTIDE SEQUENCE [LARGE SCALE GENOMIC DNA]</scope>
    <source>
        <strain evidence="3 4">DSM 44653</strain>
    </source>
</reference>